<evidence type="ECO:0000313" key="2">
    <source>
        <dbReference type="EMBL" id="CAG9286283.1"/>
    </source>
</evidence>
<feature type="region of interest" description="Disordered" evidence="1">
    <location>
        <begin position="1"/>
        <end position="39"/>
    </location>
</feature>
<name>A0A8J9T918_PHATR</name>
<feature type="compositionally biased region" description="Acidic residues" evidence="1">
    <location>
        <begin position="200"/>
        <end position="212"/>
    </location>
</feature>
<sequence>MKDEEQSSERNLQSRRPNRSSSQGNDDTPQDREQRVPNITLASALAISLRRSGNPGESSSFLSSPWIFHPALLNSGGSSSSSIPAVGSMIFEQQSSRATHEHLRTVARDSAQSLQDGRRNIVEVTSSYVPAPPSSNLVESTSEESTDRLSEAWIRGEEGSPSSALYPRRPVSSPFTNDVPSIDILRRTRPEGRQSFPDTAPDDEEGDFEDEPECRPAQ</sequence>
<dbReference type="EMBL" id="OU594963">
    <property type="protein sequence ID" value="CAG9286283.1"/>
    <property type="molecule type" value="Genomic_DNA"/>
</dbReference>
<accession>A0A8J9T918</accession>
<feature type="region of interest" description="Disordered" evidence="1">
    <location>
        <begin position="128"/>
        <end position="218"/>
    </location>
</feature>
<feature type="compositionally biased region" description="Basic and acidic residues" evidence="1">
    <location>
        <begin position="145"/>
        <end position="158"/>
    </location>
</feature>
<feature type="compositionally biased region" description="Polar residues" evidence="1">
    <location>
        <begin position="128"/>
        <end position="140"/>
    </location>
</feature>
<gene>
    <name evidence="2" type="ORF">PTTT1_LOCUS31806</name>
</gene>
<evidence type="ECO:0000256" key="1">
    <source>
        <dbReference type="SAM" id="MobiDB-lite"/>
    </source>
</evidence>
<dbReference type="AlphaFoldDB" id="A0A8J9T918"/>
<feature type="compositionally biased region" description="Polar residues" evidence="1">
    <location>
        <begin position="9"/>
        <end position="27"/>
    </location>
</feature>
<proteinExistence type="predicted"/>
<dbReference type="Proteomes" id="UP000836788">
    <property type="component" value="Chromosome 22"/>
</dbReference>
<organism evidence="2">
    <name type="scientific">Phaeodactylum tricornutum</name>
    <name type="common">Diatom</name>
    <dbReference type="NCBI Taxonomy" id="2850"/>
    <lineage>
        <taxon>Eukaryota</taxon>
        <taxon>Sar</taxon>
        <taxon>Stramenopiles</taxon>
        <taxon>Ochrophyta</taxon>
        <taxon>Bacillariophyta</taxon>
        <taxon>Bacillariophyceae</taxon>
        <taxon>Bacillariophycidae</taxon>
        <taxon>Naviculales</taxon>
        <taxon>Phaeodactylaceae</taxon>
        <taxon>Phaeodactylum</taxon>
    </lineage>
</organism>
<reference evidence="2" key="1">
    <citation type="submission" date="2022-02" db="EMBL/GenBank/DDBJ databases">
        <authorList>
            <person name="Giguere J D."/>
        </authorList>
    </citation>
    <scope>NUCLEOTIDE SEQUENCE</scope>
    <source>
        <strain evidence="2">CCAP 1055/1</strain>
    </source>
</reference>
<protein>
    <submittedName>
        <fullName evidence="2">Uncharacterized protein</fullName>
    </submittedName>
</protein>